<dbReference type="RefSeq" id="WP_205133278.1">
    <property type="nucleotide sequence ID" value="NZ_JACSNT010000005.1"/>
</dbReference>
<sequence>MDRLVEILNCLLREGGGREFSWDPELLRRAKCAGLLAELREILEEEGETERSRLERAYALLKEERDKFS</sequence>
<organism evidence="1 2">
    <name type="scientific">Anaerotignum lactatifermentans</name>
    <dbReference type="NCBI Taxonomy" id="160404"/>
    <lineage>
        <taxon>Bacteria</taxon>
        <taxon>Bacillati</taxon>
        <taxon>Bacillota</taxon>
        <taxon>Clostridia</taxon>
        <taxon>Lachnospirales</taxon>
        <taxon>Anaerotignaceae</taxon>
        <taxon>Anaerotignum</taxon>
    </lineage>
</organism>
<name>A0ABS2G7Y2_9FIRM</name>
<proteinExistence type="predicted"/>
<comment type="caution">
    <text evidence="1">The sequence shown here is derived from an EMBL/GenBank/DDBJ whole genome shotgun (WGS) entry which is preliminary data.</text>
</comment>
<reference evidence="1 2" key="1">
    <citation type="journal article" date="2021" name="Sci. Rep.">
        <title>The distribution of antibiotic resistance genes in chicken gut microbiota commensals.</title>
        <authorList>
            <person name="Juricova H."/>
            <person name="Matiasovicova J."/>
            <person name="Kubasova T."/>
            <person name="Cejkova D."/>
            <person name="Rychlik I."/>
        </authorList>
    </citation>
    <scope>NUCLEOTIDE SEQUENCE [LARGE SCALE GENOMIC DNA]</scope>
    <source>
        <strain evidence="1 2">An431b</strain>
    </source>
</reference>
<protein>
    <submittedName>
        <fullName evidence="1">Uncharacterized protein</fullName>
    </submittedName>
</protein>
<dbReference type="Proteomes" id="UP000729290">
    <property type="component" value="Unassembled WGS sequence"/>
</dbReference>
<keyword evidence="2" id="KW-1185">Reference proteome</keyword>
<evidence type="ECO:0000313" key="1">
    <source>
        <dbReference type="EMBL" id="MBM6877267.1"/>
    </source>
</evidence>
<gene>
    <name evidence="1" type="ORF">H9X83_03710</name>
</gene>
<dbReference type="EMBL" id="JACSNV010000004">
    <property type="protein sequence ID" value="MBM6877267.1"/>
    <property type="molecule type" value="Genomic_DNA"/>
</dbReference>
<accession>A0ABS2G7Y2</accession>
<evidence type="ECO:0000313" key="2">
    <source>
        <dbReference type="Proteomes" id="UP000729290"/>
    </source>
</evidence>